<sequence length="68" mass="7049">MSHIPDSSVPDGDGLTPSAEEPSAGEKNRRHGIFQRFLDGVELVGNKRLFADEGVETGPSGLGVAVSG</sequence>
<evidence type="ECO:0000313" key="2">
    <source>
        <dbReference type="EMBL" id="MBP2319387.1"/>
    </source>
</evidence>
<keyword evidence="3" id="KW-1185">Reference proteome</keyword>
<evidence type="ECO:0000313" key="3">
    <source>
        <dbReference type="Proteomes" id="UP001519331"/>
    </source>
</evidence>
<dbReference type="RefSeq" id="WP_210050575.1">
    <property type="nucleotide sequence ID" value="NZ_JAGINX010000001.1"/>
</dbReference>
<accession>A0ABS4T4L6</accession>
<feature type="region of interest" description="Disordered" evidence="1">
    <location>
        <begin position="1"/>
        <end position="31"/>
    </location>
</feature>
<protein>
    <submittedName>
        <fullName evidence="2">Uncharacterized protein</fullName>
    </submittedName>
</protein>
<evidence type="ECO:0000256" key="1">
    <source>
        <dbReference type="SAM" id="MobiDB-lite"/>
    </source>
</evidence>
<comment type="caution">
    <text evidence="2">The sequence shown here is derived from an EMBL/GenBank/DDBJ whole genome shotgun (WGS) entry which is preliminary data.</text>
</comment>
<proteinExistence type="predicted"/>
<reference evidence="2 3" key="1">
    <citation type="submission" date="2021-03" db="EMBL/GenBank/DDBJ databases">
        <title>Sequencing the genomes of 1000 actinobacteria strains.</title>
        <authorList>
            <person name="Klenk H.-P."/>
        </authorList>
    </citation>
    <scope>NUCLEOTIDE SEQUENCE [LARGE SCALE GENOMIC DNA]</scope>
    <source>
        <strain evidence="2 3">DSM 12544</strain>
    </source>
</reference>
<organism evidence="2 3">
    <name type="scientific">Nesterenkonia lacusekhoensis</name>
    <dbReference type="NCBI Taxonomy" id="150832"/>
    <lineage>
        <taxon>Bacteria</taxon>
        <taxon>Bacillati</taxon>
        <taxon>Actinomycetota</taxon>
        <taxon>Actinomycetes</taxon>
        <taxon>Micrococcales</taxon>
        <taxon>Micrococcaceae</taxon>
        <taxon>Nesterenkonia</taxon>
    </lineage>
</organism>
<dbReference type="EMBL" id="JAGINX010000001">
    <property type="protein sequence ID" value="MBP2319387.1"/>
    <property type="molecule type" value="Genomic_DNA"/>
</dbReference>
<gene>
    <name evidence="2" type="ORF">JOF45_002406</name>
</gene>
<dbReference type="Proteomes" id="UP001519331">
    <property type="component" value="Unassembled WGS sequence"/>
</dbReference>
<name>A0ABS4T4L6_9MICC</name>